<evidence type="ECO:0000313" key="12">
    <source>
        <dbReference type="Proteomes" id="UP000001593"/>
    </source>
</evidence>
<keyword evidence="6" id="KW-0675">Receptor</keyword>
<comment type="subcellular location">
    <subcellularLocation>
        <location evidence="1">Membrane</location>
        <topology evidence="1">Multi-pass membrane protein</topology>
    </subcellularLocation>
</comment>
<dbReference type="EMBL" id="DS469558">
    <property type="protein sequence ID" value="EDO43048.1"/>
    <property type="molecule type" value="Genomic_DNA"/>
</dbReference>
<dbReference type="InterPro" id="IPR017452">
    <property type="entry name" value="GPCR_Rhodpsn_7TM"/>
</dbReference>
<evidence type="ECO:0000256" key="6">
    <source>
        <dbReference type="ARBA" id="ARBA00023170"/>
    </source>
</evidence>
<protein>
    <recommendedName>
        <fullName evidence="10">G-protein coupled receptors family 1 profile domain-containing protein</fullName>
    </recommendedName>
</protein>
<proteinExistence type="predicted"/>
<evidence type="ECO:0000259" key="10">
    <source>
        <dbReference type="PROSITE" id="PS50262"/>
    </source>
</evidence>
<evidence type="ECO:0000256" key="8">
    <source>
        <dbReference type="SAM" id="MobiDB-lite"/>
    </source>
</evidence>
<dbReference type="SUPFAM" id="SSF81321">
    <property type="entry name" value="Family A G protein-coupled receptor-like"/>
    <property type="match status" value="1"/>
</dbReference>
<evidence type="ECO:0000256" key="5">
    <source>
        <dbReference type="ARBA" id="ARBA00023136"/>
    </source>
</evidence>
<evidence type="ECO:0000256" key="1">
    <source>
        <dbReference type="ARBA" id="ARBA00004141"/>
    </source>
</evidence>
<feature type="transmembrane region" description="Helical" evidence="9">
    <location>
        <begin position="39"/>
        <end position="62"/>
    </location>
</feature>
<evidence type="ECO:0000256" key="2">
    <source>
        <dbReference type="ARBA" id="ARBA00022692"/>
    </source>
</evidence>
<dbReference type="Pfam" id="PF00001">
    <property type="entry name" value="7tm_1"/>
    <property type="match status" value="1"/>
</dbReference>
<organism evidence="11 12">
    <name type="scientific">Nematostella vectensis</name>
    <name type="common">Starlet sea anemone</name>
    <dbReference type="NCBI Taxonomy" id="45351"/>
    <lineage>
        <taxon>Eukaryota</taxon>
        <taxon>Metazoa</taxon>
        <taxon>Cnidaria</taxon>
        <taxon>Anthozoa</taxon>
        <taxon>Hexacorallia</taxon>
        <taxon>Actiniaria</taxon>
        <taxon>Edwardsiidae</taxon>
        <taxon>Nematostella</taxon>
    </lineage>
</organism>
<evidence type="ECO:0000256" key="4">
    <source>
        <dbReference type="ARBA" id="ARBA00023040"/>
    </source>
</evidence>
<evidence type="ECO:0000256" key="9">
    <source>
        <dbReference type="SAM" id="Phobius"/>
    </source>
</evidence>
<dbReference type="PRINTS" id="PR00237">
    <property type="entry name" value="GPCRRHODOPSN"/>
</dbReference>
<dbReference type="GO" id="GO:0007218">
    <property type="term" value="P:neuropeptide signaling pathway"/>
    <property type="evidence" value="ECO:0000318"/>
    <property type="project" value="GO_Central"/>
</dbReference>
<dbReference type="CDD" id="cd00637">
    <property type="entry name" value="7tm_classA_rhodopsin-like"/>
    <property type="match status" value="1"/>
</dbReference>
<feature type="transmembrane region" description="Helical" evidence="9">
    <location>
        <begin position="112"/>
        <end position="133"/>
    </location>
</feature>
<dbReference type="InterPro" id="IPR000276">
    <property type="entry name" value="GPCR_Rhodpsn"/>
</dbReference>
<dbReference type="KEGG" id="nve:5514906"/>
<dbReference type="InParanoid" id="A7RZT8"/>
<evidence type="ECO:0000313" key="11">
    <source>
        <dbReference type="EMBL" id="EDO43048.1"/>
    </source>
</evidence>
<keyword evidence="7" id="KW-0807">Transducer</keyword>
<dbReference type="PROSITE" id="PS50262">
    <property type="entry name" value="G_PROTEIN_RECEP_F1_2"/>
    <property type="match status" value="1"/>
</dbReference>
<dbReference type="PhylomeDB" id="A7RZT8"/>
<reference evidence="11 12" key="1">
    <citation type="journal article" date="2007" name="Science">
        <title>Sea anemone genome reveals ancestral eumetazoan gene repertoire and genomic organization.</title>
        <authorList>
            <person name="Putnam N.H."/>
            <person name="Srivastava M."/>
            <person name="Hellsten U."/>
            <person name="Dirks B."/>
            <person name="Chapman J."/>
            <person name="Salamov A."/>
            <person name="Terry A."/>
            <person name="Shapiro H."/>
            <person name="Lindquist E."/>
            <person name="Kapitonov V.V."/>
            <person name="Jurka J."/>
            <person name="Genikhovich G."/>
            <person name="Grigoriev I.V."/>
            <person name="Lucas S.M."/>
            <person name="Steele R.E."/>
            <person name="Finnerty J.R."/>
            <person name="Technau U."/>
            <person name="Martindale M.Q."/>
            <person name="Rokhsar D.S."/>
        </authorList>
    </citation>
    <scope>NUCLEOTIDE SEQUENCE [LARGE SCALE GENOMIC DNA]</scope>
    <source>
        <strain evidence="12">CH2 X CH6</strain>
    </source>
</reference>
<dbReference type="GO" id="GO:0005886">
    <property type="term" value="C:plasma membrane"/>
    <property type="evidence" value="ECO:0000318"/>
    <property type="project" value="GO_Central"/>
</dbReference>
<feature type="domain" description="G-protein coupled receptors family 1 profile" evidence="10">
    <location>
        <begin position="52"/>
        <end position="319"/>
    </location>
</feature>
<dbReference type="OMA" id="RNIMSYK"/>
<keyword evidence="3 9" id="KW-1133">Transmembrane helix</keyword>
<evidence type="ECO:0000256" key="3">
    <source>
        <dbReference type="ARBA" id="ARBA00022989"/>
    </source>
</evidence>
<dbReference type="PANTHER" id="PTHR24243:SF208">
    <property type="entry name" value="PYROKININ-1 RECEPTOR"/>
    <property type="match status" value="1"/>
</dbReference>
<name>A7RZT8_NEMVE</name>
<dbReference type="FunFam" id="1.20.1070.10:FF:000544">
    <property type="entry name" value="Predicted protein"/>
    <property type="match status" value="1"/>
</dbReference>
<dbReference type="Gene3D" id="1.20.1070.10">
    <property type="entry name" value="Rhodopsin 7-helix transmembrane proteins"/>
    <property type="match status" value="1"/>
</dbReference>
<dbReference type="HOGENOM" id="CLU_009579_6_0_1"/>
<feature type="transmembrane region" description="Helical" evidence="9">
    <location>
        <begin position="263"/>
        <end position="288"/>
    </location>
</feature>
<dbReference type="STRING" id="45351.A7RZT8"/>
<dbReference type="AlphaFoldDB" id="A7RZT8"/>
<dbReference type="OrthoDB" id="5950040at2759"/>
<keyword evidence="12" id="KW-1185">Reference proteome</keyword>
<keyword evidence="5 9" id="KW-0472">Membrane</keyword>
<feature type="transmembrane region" description="Helical" evidence="9">
    <location>
        <begin position="200"/>
        <end position="225"/>
    </location>
</feature>
<dbReference type="Proteomes" id="UP000001593">
    <property type="component" value="Unassembled WGS sequence"/>
</dbReference>
<keyword evidence="2 9" id="KW-0812">Transmembrane</keyword>
<evidence type="ECO:0000256" key="7">
    <source>
        <dbReference type="ARBA" id="ARBA00023224"/>
    </source>
</evidence>
<feature type="transmembrane region" description="Helical" evidence="9">
    <location>
        <begin position="300"/>
        <end position="322"/>
    </location>
</feature>
<dbReference type="GO" id="GO:0008528">
    <property type="term" value="F:G protein-coupled peptide receptor activity"/>
    <property type="evidence" value="ECO:0000318"/>
    <property type="project" value="GO_Central"/>
</dbReference>
<feature type="region of interest" description="Disordered" evidence="8">
    <location>
        <begin position="238"/>
        <end position="257"/>
    </location>
</feature>
<dbReference type="PANTHER" id="PTHR24243">
    <property type="entry name" value="G-PROTEIN COUPLED RECEPTOR"/>
    <property type="match status" value="1"/>
</dbReference>
<feature type="transmembrane region" description="Helical" evidence="9">
    <location>
        <begin position="154"/>
        <end position="180"/>
    </location>
</feature>
<dbReference type="eggNOG" id="KOG4219">
    <property type="taxonomic scope" value="Eukaryota"/>
</dbReference>
<feature type="transmembrane region" description="Helical" evidence="9">
    <location>
        <begin position="74"/>
        <end position="92"/>
    </location>
</feature>
<sequence length="383" mass="43542">MTNTTTNSSNYTNSSSPLLPHKLYTSFYQEPLALVVARLALEVGIALAGLGGNILVIVVIASKRLRSRSSMNSYIMNLAIADLGVLTIIFPIAVMKERIPLNFPLGKFVCLYLIPCVDTFYGASIWLITSIAFQRYMNIVRASVNMHQKTSSHVGFHLAAVWIASFFVVSLPLFFIMAYSDSGQHNFCIPDWRNVKPFEPIYIITLVVFTYVLPLVIISWTYIGIWREIGSSTRWHESRRTSGTTASDSETQRMRENSRAKRILTPIVLTFATCMLPVNIFRLLTYFWRPVLSTFHFWTFYNAMVFITILNSAANPLIYSIVSQDFRRAFMGLIFKRCNVDKNSVYTQMSRVNGSFRGSNTKKDVSFSPQTWPEAKTLKESVI</sequence>
<accession>A7RZT8</accession>
<keyword evidence="4" id="KW-0297">G-protein coupled receptor</keyword>
<gene>
    <name evidence="11" type="ORF">NEMVEDRAFT_v1g204597</name>
</gene>